<keyword evidence="2" id="KW-1185">Reference proteome</keyword>
<organism evidence="1 2">
    <name type="scientific">Chitinophaga silvatica</name>
    <dbReference type="NCBI Taxonomy" id="2282649"/>
    <lineage>
        <taxon>Bacteria</taxon>
        <taxon>Pseudomonadati</taxon>
        <taxon>Bacteroidota</taxon>
        <taxon>Chitinophagia</taxon>
        <taxon>Chitinophagales</taxon>
        <taxon>Chitinophagaceae</taxon>
        <taxon>Chitinophaga</taxon>
    </lineage>
</organism>
<gene>
    <name evidence="1" type="ORF">DVR12_17815</name>
</gene>
<protein>
    <submittedName>
        <fullName evidence="1">Uncharacterized protein</fullName>
    </submittedName>
</protein>
<accession>A0A3E1Y7V2</accession>
<dbReference type="RefSeq" id="WP_116977139.1">
    <property type="nucleotide sequence ID" value="NZ_QPMM01000009.1"/>
</dbReference>
<reference evidence="1 2" key="1">
    <citation type="submission" date="2018-07" db="EMBL/GenBank/DDBJ databases">
        <title>Chitinophaga K2CV101002-2 sp. nov., isolated from a monsoon evergreen broad-leaved forest soil.</title>
        <authorList>
            <person name="Lv Y."/>
        </authorList>
    </citation>
    <scope>NUCLEOTIDE SEQUENCE [LARGE SCALE GENOMIC DNA]</scope>
    <source>
        <strain evidence="1 2">GDMCC 1.1288</strain>
    </source>
</reference>
<dbReference type="Proteomes" id="UP000260644">
    <property type="component" value="Unassembled WGS sequence"/>
</dbReference>
<evidence type="ECO:0000313" key="1">
    <source>
        <dbReference type="EMBL" id="RFS21191.1"/>
    </source>
</evidence>
<proteinExistence type="predicted"/>
<dbReference type="OrthoDB" id="670775at2"/>
<name>A0A3E1Y7V2_9BACT</name>
<comment type="caution">
    <text evidence="1">The sequence shown here is derived from an EMBL/GenBank/DDBJ whole genome shotgun (WGS) entry which is preliminary data.</text>
</comment>
<dbReference type="EMBL" id="QPMM01000009">
    <property type="protein sequence ID" value="RFS21191.1"/>
    <property type="molecule type" value="Genomic_DNA"/>
</dbReference>
<dbReference type="AlphaFoldDB" id="A0A3E1Y7V2"/>
<sequence>MQKDHINIVYSAKLIDDCTFSAFYKLVNFLEMELNIGFIDIVDDFDSLFYTFNYKEMKLILCYRVDDGIKLQLLASGKEV</sequence>
<evidence type="ECO:0000313" key="2">
    <source>
        <dbReference type="Proteomes" id="UP000260644"/>
    </source>
</evidence>